<comment type="caution">
    <text evidence="7">The sequence shown here is derived from an EMBL/GenBank/DDBJ whole genome shotgun (WGS) entry which is preliminary data.</text>
</comment>
<dbReference type="RefSeq" id="WP_035229767.1">
    <property type="nucleotide sequence ID" value="NZ_ARXV01000001.1"/>
</dbReference>
<feature type="region of interest" description="Disordered" evidence="5">
    <location>
        <begin position="1"/>
        <end position="20"/>
    </location>
</feature>
<dbReference type="InterPro" id="IPR019109">
    <property type="entry name" value="MamF_MmsF"/>
</dbReference>
<dbReference type="Pfam" id="PF09685">
    <property type="entry name" value="MamF_MmsF"/>
    <property type="match status" value="1"/>
</dbReference>
<dbReference type="AlphaFoldDB" id="A0A095SQS0"/>
<evidence type="ECO:0000256" key="1">
    <source>
        <dbReference type="ARBA" id="ARBA00004141"/>
    </source>
</evidence>
<dbReference type="Proteomes" id="UP000029444">
    <property type="component" value="Unassembled WGS sequence"/>
</dbReference>
<keyword evidence="4 6" id="KW-0472">Membrane</keyword>
<evidence type="ECO:0000313" key="7">
    <source>
        <dbReference type="EMBL" id="KGD66674.1"/>
    </source>
</evidence>
<keyword evidence="3 6" id="KW-1133">Transmembrane helix</keyword>
<feature type="compositionally biased region" description="Polar residues" evidence="5">
    <location>
        <begin position="8"/>
        <end position="18"/>
    </location>
</feature>
<keyword evidence="8" id="KW-1185">Reference proteome</keyword>
<dbReference type="STRING" id="1177154.Y5S_00341"/>
<gene>
    <name evidence="7" type="ORF">Y5S_00341</name>
</gene>
<evidence type="ECO:0000256" key="3">
    <source>
        <dbReference type="ARBA" id="ARBA00022989"/>
    </source>
</evidence>
<dbReference type="OrthoDB" id="9808930at2"/>
<sequence length="129" mass="14121">MTEIEPGQNGTEQPQSGPTKEERSQAMACHLLALLGFIVPFGNLIGPLIMWLVKKDESAFVDDQGKEAVNFNITMAIAGFVCILLMFVFIGAILLPILGIFWLVVTIIAGLKANEGVAYRYPLTLRLIN</sequence>
<reference evidence="7 8" key="1">
    <citation type="submission" date="2012-09" db="EMBL/GenBank/DDBJ databases">
        <title>Genome Sequence of alkane-degrading Bacterium Alcanivorax sp. 19-m-6.</title>
        <authorList>
            <person name="Lai Q."/>
            <person name="Shao Z."/>
        </authorList>
    </citation>
    <scope>NUCLEOTIDE SEQUENCE [LARGE SCALE GENOMIC DNA]</scope>
    <source>
        <strain evidence="7 8">19-m-6</strain>
    </source>
</reference>
<dbReference type="EMBL" id="ARXV01000001">
    <property type="protein sequence ID" value="KGD66674.1"/>
    <property type="molecule type" value="Genomic_DNA"/>
</dbReference>
<evidence type="ECO:0000256" key="6">
    <source>
        <dbReference type="SAM" id="Phobius"/>
    </source>
</evidence>
<evidence type="ECO:0000256" key="4">
    <source>
        <dbReference type="ARBA" id="ARBA00023136"/>
    </source>
</evidence>
<evidence type="ECO:0000256" key="2">
    <source>
        <dbReference type="ARBA" id="ARBA00022692"/>
    </source>
</evidence>
<keyword evidence="2 6" id="KW-0812">Transmembrane</keyword>
<protein>
    <recommendedName>
        <fullName evidence="9">Orotate phosphoribosyltransferase</fullName>
    </recommendedName>
</protein>
<evidence type="ECO:0000313" key="8">
    <source>
        <dbReference type="Proteomes" id="UP000029444"/>
    </source>
</evidence>
<feature type="transmembrane region" description="Helical" evidence="6">
    <location>
        <begin position="73"/>
        <end position="105"/>
    </location>
</feature>
<proteinExistence type="predicted"/>
<dbReference type="PATRIC" id="fig|1177154.3.peg.345"/>
<dbReference type="eggNOG" id="COG3296">
    <property type="taxonomic scope" value="Bacteria"/>
</dbReference>
<feature type="transmembrane region" description="Helical" evidence="6">
    <location>
        <begin position="31"/>
        <end position="53"/>
    </location>
</feature>
<comment type="subcellular location">
    <subcellularLocation>
        <location evidence="1">Membrane</location>
        <topology evidence="1">Multi-pass membrane protein</topology>
    </subcellularLocation>
</comment>
<name>A0A095SQS0_9GAMM</name>
<organism evidence="7 8">
    <name type="scientific">Alcanivorax nanhaiticus</name>
    <dbReference type="NCBI Taxonomy" id="1177154"/>
    <lineage>
        <taxon>Bacteria</taxon>
        <taxon>Pseudomonadati</taxon>
        <taxon>Pseudomonadota</taxon>
        <taxon>Gammaproteobacteria</taxon>
        <taxon>Oceanospirillales</taxon>
        <taxon>Alcanivoracaceae</taxon>
        <taxon>Alcanivorax</taxon>
    </lineage>
</organism>
<evidence type="ECO:0008006" key="9">
    <source>
        <dbReference type="Google" id="ProtNLM"/>
    </source>
</evidence>
<evidence type="ECO:0000256" key="5">
    <source>
        <dbReference type="SAM" id="MobiDB-lite"/>
    </source>
</evidence>
<accession>A0A095SQS0</accession>